<dbReference type="Proteomes" id="UP000799770">
    <property type="component" value="Unassembled WGS sequence"/>
</dbReference>
<dbReference type="CDD" id="cd18186">
    <property type="entry name" value="BTB_POZ_ZBTB_KLHL-like"/>
    <property type="match status" value="1"/>
</dbReference>
<dbReference type="InterPro" id="IPR011333">
    <property type="entry name" value="SKP1/BTB/POZ_sf"/>
</dbReference>
<dbReference type="PANTHER" id="PTHR47843:SF5">
    <property type="entry name" value="BTB_POZ DOMAIN PROTEIN"/>
    <property type="match status" value="1"/>
</dbReference>
<dbReference type="OrthoDB" id="6359816at2759"/>
<dbReference type="PANTHER" id="PTHR47843">
    <property type="entry name" value="BTB DOMAIN-CONTAINING PROTEIN-RELATED"/>
    <property type="match status" value="1"/>
</dbReference>
<keyword evidence="3" id="KW-1185">Reference proteome</keyword>
<protein>
    <recommendedName>
        <fullName evidence="1">BTB domain-containing protein</fullName>
    </recommendedName>
</protein>
<feature type="domain" description="BTB" evidence="1">
    <location>
        <begin position="23"/>
        <end position="89"/>
    </location>
</feature>
<dbReference type="Pfam" id="PF00651">
    <property type="entry name" value="BTB"/>
    <property type="match status" value="1"/>
</dbReference>
<accession>A0A6A5YZR7</accession>
<evidence type="ECO:0000259" key="1">
    <source>
        <dbReference type="PROSITE" id="PS50097"/>
    </source>
</evidence>
<dbReference type="EMBL" id="ML977332">
    <property type="protein sequence ID" value="KAF2112087.1"/>
    <property type="molecule type" value="Genomic_DNA"/>
</dbReference>
<sequence length="324" mass="36726">MTAESEQLFNSALKDLLTSGEYSDFTITCENRSWKVHKAIICPRSGYFERAVKFGREAEDKGIDLVEDEAQIVEMMLEYLYSGDYTLPNSNDPSYKSMFPHTCPPSVSNSSTSYIQGYSLGPGPVSPLAPNNPFTTPTFICPHHSCSGNYRNDEDDDYIHRSLQLLNLTPTTRPRGLHTVSANRRRREAPDPIQTFSGNWTASLPLVRWRCDTCADLRPIHLVYHAKLYELADKYHVQGLKPLILERFKAACQLLWNSDQFPVAAEVVFATTPEDDKGLRNLVVDTISEHLEIMKKPEIEPLMITYNGLAFALLKMKVETNGWK</sequence>
<organism evidence="2 3">
    <name type="scientific">Lophiotrema nucula</name>
    <dbReference type="NCBI Taxonomy" id="690887"/>
    <lineage>
        <taxon>Eukaryota</taxon>
        <taxon>Fungi</taxon>
        <taxon>Dikarya</taxon>
        <taxon>Ascomycota</taxon>
        <taxon>Pezizomycotina</taxon>
        <taxon>Dothideomycetes</taxon>
        <taxon>Pleosporomycetidae</taxon>
        <taxon>Pleosporales</taxon>
        <taxon>Lophiotremataceae</taxon>
        <taxon>Lophiotrema</taxon>
    </lineage>
</organism>
<evidence type="ECO:0000313" key="2">
    <source>
        <dbReference type="EMBL" id="KAF2112087.1"/>
    </source>
</evidence>
<evidence type="ECO:0000313" key="3">
    <source>
        <dbReference type="Proteomes" id="UP000799770"/>
    </source>
</evidence>
<proteinExistence type="predicted"/>
<gene>
    <name evidence="2" type="ORF">BDV96DRAFT_168387</name>
</gene>
<dbReference type="InterPro" id="IPR000210">
    <property type="entry name" value="BTB/POZ_dom"/>
</dbReference>
<dbReference type="AlphaFoldDB" id="A0A6A5YZR7"/>
<reference evidence="2" key="1">
    <citation type="journal article" date="2020" name="Stud. Mycol.">
        <title>101 Dothideomycetes genomes: a test case for predicting lifestyles and emergence of pathogens.</title>
        <authorList>
            <person name="Haridas S."/>
            <person name="Albert R."/>
            <person name="Binder M."/>
            <person name="Bloem J."/>
            <person name="Labutti K."/>
            <person name="Salamov A."/>
            <person name="Andreopoulos B."/>
            <person name="Baker S."/>
            <person name="Barry K."/>
            <person name="Bills G."/>
            <person name="Bluhm B."/>
            <person name="Cannon C."/>
            <person name="Castanera R."/>
            <person name="Culley D."/>
            <person name="Daum C."/>
            <person name="Ezra D."/>
            <person name="Gonzalez J."/>
            <person name="Henrissat B."/>
            <person name="Kuo A."/>
            <person name="Liang C."/>
            <person name="Lipzen A."/>
            <person name="Lutzoni F."/>
            <person name="Magnuson J."/>
            <person name="Mondo S."/>
            <person name="Nolan M."/>
            <person name="Ohm R."/>
            <person name="Pangilinan J."/>
            <person name="Park H.-J."/>
            <person name="Ramirez L."/>
            <person name="Alfaro M."/>
            <person name="Sun H."/>
            <person name="Tritt A."/>
            <person name="Yoshinaga Y."/>
            <person name="Zwiers L.-H."/>
            <person name="Turgeon B."/>
            <person name="Goodwin S."/>
            <person name="Spatafora J."/>
            <person name="Crous P."/>
            <person name="Grigoriev I."/>
        </authorList>
    </citation>
    <scope>NUCLEOTIDE SEQUENCE</scope>
    <source>
        <strain evidence="2">CBS 627.86</strain>
    </source>
</reference>
<dbReference type="PROSITE" id="PS50097">
    <property type="entry name" value="BTB"/>
    <property type="match status" value="1"/>
</dbReference>
<dbReference type="Gene3D" id="3.30.710.10">
    <property type="entry name" value="Potassium Channel Kv1.1, Chain A"/>
    <property type="match status" value="1"/>
</dbReference>
<dbReference type="SUPFAM" id="SSF54695">
    <property type="entry name" value="POZ domain"/>
    <property type="match status" value="1"/>
</dbReference>
<name>A0A6A5YZR7_9PLEO</name>